<dbReference type="Pfam" id="PF03633">
    <property type="entry name" value="Glyco_hydro_65C"/>
    <property type="match status" value="1"/>
</dbReference>
<evidence type="ECO:0000256" key="1">
    <source>
        <dbReference type="ARBA" id="ARBA00006768"/>
    </source>
</evidence>
<dbReference type="GO" id="GO:0005975">
    <property type="term" value="P:carbohydrate metabolic process"/>
    <property type="evidence" value="ECO:0007669"/>
    <property type="project" value="InterPro"/>
</dbReference>
<evidence type="ECO:0000259" key="7">
    <source>
        <dbReference type="Pfam" id="PF03633"/>
    </source>
</evidence>
<dbReference type="AlphaFoldDB" id="A0A936NC22"/>
<dbReference type="Gene3D" id="2.70.98.40">
    <property type="entry name" value="Glycoside hydrolase, family 65, N-terminal domain"/>
    <property type="match status" value="1"/>
</dbReference>
<evidence type="ECO:0000313" key="10">
    <source>
        <dbReference type="Proteomes" id="UP000727993"/>
    </source>
</evidence>
<dbReference type="InterPro" id="IPR011013">
    <property type="entry name" value="Gal_mutarotase_sf_dom"/>
</dbReference>
<dbReference type="InterPro" id="IPR012341">
    <property type="entry name" value="6hp_glycosidase-like_sf"/>
</dbReference>
<dbReference type="GO" id="GO:0016757">
    <property type="term" value="F:glycosyltransferase activity"/>
    <property type="evidence" value="ECO:0007669"/>
    <property type="project" value="UniProtKB-KW"/>
</dbReference>
<dbReference type="FunFam" id="1.50.10.10:FF:000053">
    <property type="entry name" value="Putative glycosyl hydrolase"/>
    <property type="match status" value="1"/>
</dbReference>
<keyword evidence="2" id="KW-0328">Glycosyltransferase</keyword>
<dbReference type="Gene3D" id="2.60.420.10">
    <property type="entry name" value="Maltose phosphorylase, domain 3"/>
    <property type="match status" value="1"/>
</dbReference>
<dbReference type="PIRSF" id="PIRSF036289">
    <property type="entry name" value="Glycosyl_hydrolase_malt_phosph"/>
    <property type="match status" value="1"/>
</dbReference>
<dbReference type="Gene3D" id="1.50.10.10">
    <property type="match status" value="1"/>
</dbReference>
<keyword evidence="3" id="KW-0808">Transferase</keyword>
<name>A0A936NC22_9ACTN</name>
<proteinExistence type="inferred from homology"/>
<feature type="active site" description="Proton donor" evidence="4">
    <location>
        <position position="489"/>
    </location>
</feature>
<dbReference type="Pfam" id="PF03632">
    <property type="entry name" value="Glyco_hydro_65m"/>
    <property type="match status" value="1"/>
</dbReference>
<feature type="binding site" evidence="5">
    <location>
        <begin position="350"/>
        <end position="351"/>
    </location>
    <ligand>
        <name>substrate</name>
    </ligand>
</feature>
<feature type="domain" description="Glycoside hydrolase family 65 C-terminal" evidence="7">
    <location>
        <begin position="724"/>
        <end position="783"/>
    </location>
</feature>
<dbReference type="InterPro" id="IPR017045">
    <property type="entry name" value="Malt_Pase/Glycosyl_Hdrlase"/>
</dbReference>
<dbReference type="InterPro" id="IPR037018">
    <property type="entry name" value="GH65_N"/>
</dbReference>
<dbReference type="SUPFAM" id="SSF48208">
    <property type="entry name" value="Six-hairpin glycosidases"/>
    <property type="match status" value="1"/>
</dbReference>
<evidence type="ECO:0000259" key="8">
    <source>
        <dbReference type="Pfam" id="PF03636"/>
    </source>
</evidence>
<dbReference type="InterPro" id="IPR005194">
    <property type="entry name" value="Glyco_hydro_65_C"/>
</dbReference>
<evidence type="ECO:0000256" key="5">
    <source>
        <dbReference type="PIRSR" id="PIRSR036289-51"/>
    </source>
</evidence>
<evidence type="ECO:0000313" key="9">
    <source>
        <dbReference type="EMBL" id="MBK9296287.1"/>
    </source>
</evidence>
<dbReference type="Proteomes" id="UP000727993">
    <property type="component" value="Unassembled WGS sequence"/>
</dbReference>
<feature type="binding site" evidence="5">
    <location>
        <begin position="610"/>
        <end position="611"/>
    </location>
    <ligand>
        <name>substrate</name>
    </ligand>
</feature>
<dbReference type="Pfam" id="PF03636">
    <property type="entry name" value="Glyco_hydro_65N"/>
    <property type="match status" value="1"/>
</dbReference>
<dbReference type="InterPro" id="IPR005196">
    <property type="entry name" value="Glyco_hydro_65_N"/>
</dbReference>
<dbReference type="PANTHER" id="PTHR11051">
    <property type="entry name" value="GLYCOSYL HYDROLASE-RELATED"/>
    <property type="match status" value="1"/>
</dbReference>
<dbReference type="EMBL" id="JADJZA010000001">
    <property type="protein sequence ID" value="MBK9296287.1"/>
    <property type="molecule type" value="Genomic_DNA"/>
</dbReference>
<evidence type="ECO:0000259" key="6">
    <source>
        <dbReference type="Pfam" id="PF03632"/>
    </source>
</evidence>
<evidence type="ECO:0000256" key="3">
    <source>
        <dbReference type="ARBA" id="ARBA00022679"/>
    </source>
</evidence>
<protein>
    <submittedName>
        <fullName evidence="9">Glycoside hydrolase family 65 protein</fullName>
    </submittedName>
</protein>
<dbReference type="InterPro" id="IPR005195">
    <property type="entry name" value="Glyco_hydro_65_M"/>
</dbReference>
<keyword evidence="9" id="KW-0378">Hydrolase</keyword>
<comment type="similarity">
    <text evidence="1">Belongs to the glycosyl hydrolase 65 family.</text>
</comment>
<dbReference type="GO" id="GO:0030246">
    <property type="term" value="F:carbohydrate binding"/>
    <property type="evidence" value="ECO:0007669"/>
    <property type="project" value="InterPro"/>
</dbReference>
<gene>
    <name evidence="9" type="ORF">IPN02_05360</name>
</gene>
<dbReference type="InterPro" id="IPR008928">
    <property type="entry name" value="6-hairpin_glycosidase_sf"/>
</dbReference>
<dbReference type="GO" id="GO:0004553">
    <property type="term" value="F:hydrolase activity, hydrolyzing O-glycosyl compounds"/>
    <property type="evidence" value="ECO:0007669"/>
    <property type="project" value="TreeGrafter"/>
</dbReference>
<comment type="caution">
    <text evidence="9">The sequence shown here is derived from an EMBL/GenBank/DDBJ whole genome shotgun (WGS) entry which is preliminary data.</text>
</comment>
<reference evidence="9 10" key="1">
    <citation type="submission" date="2020-10" db="EMBL/GenBank/DDBJ databases">
        <title>Connecting structure to function with the recovery of over 1000 high-quality activated sludge metagenome-assembled genomes encoding full-length rRNA genes using long-read sequencing.</title>
        <authorList>
            <person name="Singleton C.M."/>
            <person name="Petriglieri F."/>
            <person name="Kristensen J.M."/>
            <person name="Kirkegaard R.H."/>
            <person name="Michaelsen T.Y."/>
            <person name="Andersen M.H."/>
            <person name="Karst S.M."/>
            <person name="Dueholm M.S."/>
            <person name="Nielsen P.H."/>
            <person name="Albertsen M."/>
        </authorList>
    </citation>
    <scope>NUCLEOTIDE SEQUENCE [LARGE SCALE GENOMIC DNA]</scope>
    <source>
        <strain evidence="9">Lyne_18-Q3-R50-59_MAXAC.006</strain>
    </source>
</reference>
<organism evidence="9 10">
    <name type="scientific">Candidatus Neomicrothrix subdominans</name>
    <dbReference type="NCBI Taxonomy" id="2954438"/>
    <lineage>
        <taxon>Bacteria</taxon>
        <taxon>Bacillati</taxon>
        <taxon>Actinomycetota</taxon>
        <taxon>Acidimicrobiia</taxon>
        <taxon>Acidimicrobiales</taxon>
        <taxon>Microthrixaceae</taxon>
        <taxon>Candidatus Neomicrothrix</taxon>
    </lineage>
</organism>
<dbReference type="SUPFAM" id="SSF74650">
    <property type="entry name" value="Galactose mutarotase-like"/>
    <property type="match status" value="1"/>
</dbReference>
<evidence type="ECO:0000256" key="4">
    <source>
        <dbReference type="PIRSR" id="PIRSR036289-50"/>
    </source>
</evidence>
<dbReference type="PANTHER" id="PTHR11051:SF8">
    <property type="entry name" value="PROTEIN-GLUCOSYLGALACTOSYLHYDROXYLYSINE GLUCOSIDASE"/>
    <property type="match status" value="1"/>
</dbReference>
<accession>A0A936NC22</accession>
<sequence length="798" mass="90706">MTRILSYDAWVPAEEGLREALCALGNGVFVTRGAAAWAQADEVHYPGTYLAGGYSRATSAVDGREVENEDLVNQANWLPITFRIDGSEWFGLRDVEILEYRQELHLRRGVLERHVEIIDRAGHRIRVTETRFVDMANAHLAAQRMVIEVHDPSTIESLEVRAGIDGEIDNHGVERYEKLNHHHNEVLETGGHENRVWLRTRTLSSGLEVALGATVRIDGLDDVDTRALIEEKRVDVVAIGAPSARVQIDKVVTLHTSLDPAGYQPLVDVHRSLDLAGDFDDLLLGHERAWDALWTRSDIQFHAGDHWADTVLALHIFQMHQSFTAHSTDRDVGVPARGWHGEAYRGHIFWDELFVLPLFDYQFPDRARAAIRYRHRRLPEARRAAAEEGRRGAMFPWQSGSTGREENQQWHLNPRSGRWLADVTHLQRHIGLAIAFNVWHHWKVTADDEFLHDVGAELLLSIADFFADLARWDANRERYVIEGVLGPDEYHTGYPDAGEPGLDNNSYTNVMTAWLLSRALWMLDQLPPLRRRELTEKLGINDEHLARWNAVSTTLFVPFNPDGIIEQFEGYGALEEFDWQGYRDRLGDISRLDRILEAENDTVNRYKASKQPDVVMLFYLLTADELVGVFTQLGYAFEPDDIPRNVEYYVARTSHGSTLSRVVHSWVQARTDRAESWDAYQEALASDVSDIQGGTTAEGIHLGAMAGTVDMVQRGYSGLTIDGHIVRFNPRLPEEVPSLRFSIRFRTHWILWVHIDDRTLTVRCEASVSDPVHVAVKDETVELSAGQQHRFDLTELKG</sequence>
<feature type="domain" description="Glycoside hydrolase family 65 central catalytic" evidence="6">
    <location>
        <begin position="314"/>
        <end position="709"/>
    </location>
</feature>
<feature type="domain" description="Glycoside hydrolase family 65 N-terminal" evidence="8">
    <location>
        <begin position="7"/>
        <end position="257"/>
    </location>
</feature>
<evidence type="ECO:0000256" key="2">
    <source>
        <dbReference type="ARBA" id="ARBA00022676"/>
    </source>
</evidence>